<keyword evidence="8" id="KW-0378">Hydrolase</keyword>
<keyword evidence="10" id="KW-0482">Metalloprotease</keyword>
<dbReference type="Pfam" id="PF05193">
    <property type="entry name" value="Peptidase_M16_C"/>
    <property type="match status" value="1"/>
</dbReference>
<feature type="domain" description="Peptidase M16 N-terminal" evidence="16">
    <location>
        <begin position="58"/>
        <end position="192"/>
    </location>
</feature>
<comment type="function">
    <text evidence="2">Endopeptidase that degrades small peptides of less than 7 kDa, such as glucagon and insulin.</text>
</comment>
<evidence type="ECO:0000256" key="1">
    <source>
        <dbReference type="ARBA" id="ARBA00001947"/>
    </source>
</evidence>
<evidence type="ECO:0000256" key="7">
    <source>
        <dbReference type="ARBA" id="ARBA00022723"/>
    </source>
</evidence>
<dbReference type="InterPro" id="IPR032632">
    <property type="entry name" value="Peptidase_M16_M"/>
</dbReference>
<evidence type="ECO:0000256" key="9">
    <source>
        <dbReference type="ARBA" id="ARBA00022833"/>
    </source>
</evidence>
<feature type="domain" description="Peptidase M16 C-terminal" evidence="17">
    <location>
        <begin position="221"/>
        <end position="398"/>
    </location>
</feature>
<comment type="similarity">
    <text evidence="3 14">Belongs to the peptidase M16 family.</text>
</comment>
<dbReference type="PANTHER" id="PTHR43690">
    <property type="entry name" value="NARDILYSIN"/>
    <property type="match status" value="1"/>
</dbReference>
<reference evidence="20 21" key="1">
    <citation type="journal article" date="2011" name="Front. Microbiol.">
        <title>Genomic signatures of strain selection and enhancement in Bacillus atrophaeus var. globigii, a historical biowarfare simulant.</title>
        <authorList>
            <person name="Gibbons H.S."/>
            <person name="Broomall S.M."/>
            <person name="McNew L.A."/>
            <person name="Daligault H."/>
            <person name="Chapman C."/>
            <person name="Bruce D."/>
            <person name="Karavis M."/>
            <person name="Krepps M."/>
            <person name="McGregor P.A."/>
            <person name="Hong C."/>
            <person name="Park K.H."/>
            <person name="Akmal A."/>
            <person name="Feldman A."/>
            <person name="Lin J.S."/>
            <person name="Chang W.E."/>
            <person name="Higgs B.W."/>
            <person name="Demirev P."/>
            <person name="Lindquist J."/>
            <person name="Liem A."/>
            <person name="Fochler E."/>
            <person name="Read T.D."/>
            <person name="Tapia R."/>
            <person name="Johnson S."/>
            <person name="Bishop-Lilly K.A."/>
            <person name="Detter C."/>
            <person name="Han C."/>
            <person name="Sozhamannan S."/>
            <person name="Rosenzweig C.N."/>
            <person name="Skowronski E.W."/>
        </authorList>
    </citation>
    <scope>NUCLEOTIDE SEQUENCE [LARGE SCALE GENOMIC DNA]</scope>
    <source>
        <strain evidence="20 21">TPS4-2</strain>
    </source>
</reference>
<dbReference type="AlphaFoldDB" id="A0A432YP53"/>
<evidence type="ECO:0000259" key="19">
    <source>
        <dbReference type="Pfam" id="PF22456"/>
    </source>
</evidence>
<dbReference type="InterPro" id="IPR001431">
    <property type="entry name" value="Pept_M16_Zn_BS"/>
</dbReference>
<dbReference type="InterPro" id="IPR011249">
    <property type="entry name" value="Metalloenz_LuxS/M16"/>
</dbReference>
<proteinExistence type="inferred from homology"/>
<organism evidence="20 21">
    <name type="scientific">Idiomarina piscisalsi</name>
    <dbReference type="NCBI Taxonomy" id="1096243"/>
    <lineage>
        <taxon>Bacteria</taxon>
        <taxon>Pseudomonadati</taxon>
        <taxon>Pseudomonadota</taxon>
        <taxon>Gammaproteobacteria</taxon>
        <taxon>Alteromonadales</taxon>
        <taxon>Idiomarinaceae</taxon>
        <taxon>Idiomarina</taxon>
    </lineage>
</organism>
<name>A0A432YP53_9GAMM</name>
<dbReference type="Pfam" id="PF16187">
    <property type="entry name" value="Peptidase_M16_M"/>
    <property type="match status" value="1"/>
</dbReference>
<evidence type="ECO:0000256" key="2">
    <source>
        <dbReference type="ARBA" id="ARBA00002184"/>
    </source>
</evidence>
<dbReference type="GO" id="GO:0005737">
    <property type="term" value="C:cytoplasm"/>
    <property type="evidence" value="ECO:0007669"/>
    <property type="project" value="UniProtKB-ARBA"/>
</dbReference>
<evidence type="ECO:0000259" key="18">
    <source>
        <dbReference type="Pfam" id="PF16187"/>
    </source>
</evidence>
<evidence type="ECO:0000256" key="13">
    <source>
        <dbReference type="ARBA" id="ARBA00033450"/>
    </source>
</evidence>
<dbReference type="GO" id="GO:0004222">
    <property type="term" value="F:metalloendopeptidase activity"/>
    <property type="evidence" value="ECO:0007669"/>
    <property type="project" value="UniProtKB-EC"/>
</dbReference>
<evidence type="ECO:0000256" key="15">
    <source>
        <dbReference type="SAM" id="SignalP"/>
    </source>
</evidence>
<dbReference type="FunFam" id="3.30.830.10:FF:000012">
    <property type="entry name" value="Protease 3"/>
    <property type="match status" value="1"/>
</dbReference>
<gene>
    <name evidence="20" type="ORF">CWI73_09640</name>
</gene>
<dbReference type="InterPro" id="IPR011765">
    <property type="entry name" value="Pept_M16_N"/>
</dbReference>
<dbReference type="Pfam" id="PF00675">
    <property type="entry name" value="Peptidase_M16"/>
    <property type="match status" value="1"/>
</dbReference>
<feature type="domain" description="Peptidase M16 middle/third" evidence="18">
    <location>
        <begin position="402"/>
        <end position="676"/>
    </location>
</feature>
<comment type="caution">
    <text evidence="20">The sequence shown here is derived from an EMBL/GenBank/DDBJ whole genome shotgun (WGS) entry which is preliminary data.</text>
</comment>
<keyword evidence="15" id="KW-0732">Signal</keyword>
<dbReference type="Proteomes" id="UP000288361">
    <property type="component" value="Unassembled WGS sequence"/>
</dbReference>
<dbReference type="PROSITE" id="PS00143">
    <property type="entry name" value="INSULINASE"/>
    <property type="match status" value="1"/>
</dbReference>
<comment type="cofactor">
    <cofactor evidence="1">
        <name>Zn(2+)</name>
        <dbReference type="ChEBI" id="CHEBI:29105"/>
    </cofactor>
</comment>
<evidence type="ECO:0000313" key="20">
    <source>
        <dbReference type="EMBL" id="RUO62724.1"/>
    </source>
</evidence>
<evidence type="ECO:0000256" key="4">
    <source>
        <dbReference type="ARBA" id="ARBA00012449"/>
    </source>
</evidence>
<keyword evidence="9" id="KW-0862">Zinc</keyword>
<dbReference type="EC" id="3.4.24.55" evidence="4"/>
<evidence type="ECO:0000256" key="3">
    <source>
        <dbReference type="ARBA" id="ARBA00007261"/>
    </source>
</evidence>
<dbReference type="GO" id="GO:0046872">
    <property type="term" value="F:metal ion binding"/>
    <property type="evidence" value="ECO:0007669"/>
    <property type="project" value="UniProtKB-KW"/>
</dbReference>
<dbReference type="GO" id="GO:0006508">
    <property type="term" value="P:proteolysis"/>
    <property type="evidence" value="ECO:0007669"/>
    <property type="project" value="UniProtKB-KW"/>
</dbReference>
<evidence type="ECO:0000259" key="17">
    <source>
        <dbReference type="Pfam" id="PF05193"/>
    </source>
</evidence>
<dbReference type="RefSeq" id="WP_126752592.1">
    <property type="nucleotide sequence ID" value="NZ_JBHUMT010000004.1"/>
</dbReference>
<dbReference type="FunFam" id="3.30.830.10:FF:000005">
    <property type="entry name" value="nardilysin isoform X1"/>
    <property type="match status" value="1"/>
</dbReference>
<dbReference type="InterPro" id="IPR054734">
    <property type="entry name" value="PqqF-like_C_4"/>
</dbReference>
<protein>
    <recommendedName>
        <fullName evidence="5">Protease 3</fullName>
        <ecNumber evidence="4">3.4.24.55</ecNumber>
    </recommendedName>
    <alternativeName>
        <fullName evidence="13">Pitrilysin</fullName>
    </alternativeName>
    <alternativeName>
        <fullName evidence="12">Protease III</fullName>
    </alternativeName>
    <alternativeName>
        <fullName evidence="11">Protease pi</fullName>
    </alternativeName>
</protein>
<feature type="chain" id="PRO_5019438369" description="Protease 3" evidence="15">
    <location>
        <begin position="23"/>
        <end position="957"/>
    </location>
</feature>
<sequence>MKKLLLASAISSALLLTGCGQTVTETPNAQSIVAGKLIKSPNDERDYRVLKLDNNIEIMLVSDPDVDKSAASLSVGVGLLQDPKSQQGMAHYLEHMLFLGTEKYPDTNGYSEFMSNNGGSQNAYTWLDITNYMFKVNNDAYDEGLDRFSDFFKAPKLYPEYVDKERNAVNAEWSMRREMDFFGQFKLGRLLLGSHPSNRFLIGNLESLSDKENSQLHQETVDFYNRFYSSNIMKVAMISNRSLDDMEALARKHFASIEDDGIDEPEVTAQINFDGVGKKRIHYVPNEDVKQLKLEFIINNNQDQFKVKPNRYVSYLLGSEMPGTPAQQLKEAGLIASLNASAQPNFYGNYGVMRLDVELTDSGMQQREEIVALIMQYIDKVRAEGVDEKYFNEIKTSLNNRFRFLEKGDEFSYVSNLAEAMQNYPAEYAISAPYEYQEFNPEAIRSVLSQLTPERLRVWYISQDEPHDSELDYYDGKYKVANITAEEIASWKQDPKMAINLPKVNTLLPESFEVKKNDAFEKPQVVIDEDGLQVWQYPSQLYGDQPRGIFNVQINNPATLHDIKANVLGALWKDLYNMNVSVLDTEANIAGMNLSLNDTTGMTLTVSGFTDKQPQLLERAIEGLSFEVDPQAFKQAVDRYVRALKNKGQQFPIYQSFDAYGQLIREGGFEQSDLINTAQSLSNEELEAYMAMLLGNNSIRVFAFGNYDKSDLTEAVERVKTSLPENREVTDFETAEFWAPQSNKAIVLRKDLEVADVALVDAHIHPEPGFKAQAAGAVLQSHFRTAAFDTLRTEEQLAYAVGAFAPSLDNYAGFGLYIQTPVKSVADMQARFDKFKDEYWTQLEKMTEDEFAQLKQSALVTLKETPKNMREEVAPILSDLALGRYDFDSKEQLIKAVESTTLADARAFYKDTLMNPDAARISVQLRGTKFADEPYADLPNQTVVEDLAEFHQAMETQ</sequence>
<feature type="domain" description="Coenzyme PQQ synthesis protein F-like C-terminal lobe" evidence="19">
    <location>
        <begin position="779"/>
        <end position="873"/>
    </location>
</feature>
<evidence type="ECO:0000256" key="5">
    <source>
        <dbReference type="ARBA" id="ARBA00017565"/>
    </source>
</evidence>
<dbReference type="Pfam" id="PF22456">
    <property type="entry name" value="PqqF-like_C_4"/>
    <property type="match status" value="1"/>
</dbReference>
<dbReference type="InterPro" id="IPR050626">
    <property type="entry name" value="Peptidase_M16"/>
</dbReference>
<evidence type="ECO:0000313" key="21">
    <source>
        <dbReference type="Proteomes" id="UP000288361"/>
    </source>
</evidence>
<dbReference type="PANTHER" id="PTHR43690:SF18">
    <property type="entry name" value="INSULIN-DEGRADING ENZYME-RELATED"/>
    <property type="match status" value="1"/>
</dbReference>
<dbReference type="EMBL" id="PIQA01000011">
    <property type="protein sequence ID" value="RUO62724.1"/>
    <property type="molecule type" value="Genomic_DNA"/>
</dbReference>
<dbReference type="SUPFAM" id="SSF63411">
    <property type="entry name" value="LuxS/MPP-like metallohydrolase"/>
    <property type="match status" value="4"/>
</dbReference>
<evidence type="ECO:0000256" key="12">
    <source>
        <dbReference type="ARBA" id="ARBA00031184"/>
    </source>
</evidence>
<keyword evidence="7" id="KW-0479">Metal-binding</keyword>
<evidence type="ECO:0000256" key="6">
    <source>
        <dbReference type="ARBA" id="ARBA00022670"/>
    </source>
</evidence>
<dbReference type="PROSITE" id="PS51257">
    <property type="entry name" value="PROKAR_LIPOPROTEIN"/>
    <property type="match status" value="1"/>
</dbReference>
<dbReference type="InterPro" id="IPR007863">
    <property type="entry name" value="Peptidase_M16_C"/>
</dbReference>
<evidence type="ECO:0000256" key="11">
    <source>
        <dbReference type="ARBA" id="ARBA00029597"/>
    </source>
</evidence>
<keyword evidence="6" id="KW-0645">Protease</keyword>
<evidence type="ECO:0000256" key="8">
    <source>
        <dbReference type="ARBA" id="ARBA00022801"/>
    </source>
</evidence>
<evidence type="ECO:0000256" key="14">
    <source>
        <dbReference type="RuleBase" id="RU004447"/>
    </source>
</evidence>
<accession>A0A432YP53</accession>
<feature type="signal peptide" evidence="15">
    <location>
        <begin position="1"/>
        <end position="22"/>
    </location>
</feature>
<evidence type="ECO:0000259" key="16">
    <source>
        <dbReference type="Pfam" id="PF00675"/>
    </source>
</evidence>
<dbReference type="Gene3D" id="3.30.830.10">
    <property type="entry name" value="Metalloenzyme, LuxS/M16 peptidase-like"/>
    <property type="match status" value="4"/>
</dbReference>
<evidence type="ECO:0000256" key="10">
    <source>
        <dbReference type="ARBA" id="ARBA00023049"/>
    </source>
</evidence>